<dbReference type="Proteomes" id="UP000824120">
    <property type="component" value="Chromosome 2"/>
</dbReference>
<evidence type="ECO:0000313" key="2">
    <source>
        <dbReference type="Proteomes" id="UP000824120"/>
    </source>
</evidence>
<proteinExistence type="predicted"/>
<dbReference type="AlphaFoldDB" id="A0A9J6ARB6"/>
<organism evidence="1 2">
    <name type="scientific">Solanum commersonii</name>
    <name type="common">Commerson's wild potato</name>
    <name type="synonym">Commerson's nightshade</name>
    <dbReference type="NCBI Taxonomy" id="4109"/>
    <lineage>
        <taxon>Eukaryota</taxon>
        <taxon>Viridiplantae</taxon>
        <taxon>Streptophyta</taxon>
        <taxon>Embryophyta</taxon>
        <taxon>Tracheophyta</taxon>
        <taxon>Spermatophyta</taxon>
        <taxon>Magnoliopsida</taxon>
        <taxon>eudicotyledons</taxon>
        <taxon>Gunneridae</taxon>
        <taxon>Pentapetalae</taxon>
        <taxon>asterids</taxon>
        <taxon>lamiids</taxon>
        <taxon>Solanales</taxon>
        <taxon>Solanaceae</taxon>
        <taxon>Solanoideae</taxon>
        <taxon>Solaneae</taxon>
        <taxon>Solanum</taxon>
    </lineage>
</organism>
<evidence type="ECO:0000313" key="1">
    <source>
        <dbReference type="EMBL" id="KAG5626908.1"/>
    </source>
</evidence>
<keyword evidence="2" id="KW-1185">Reference proteome</keyword>
<name>A0A9J6ARB6_SOLCO</name>
<protein>
    <submittedName>
        <fullName evidence="1">Uncharacterized protein</fullName>
    </submittedName>
</protein>
<accession>A0A9J6ARB6</accession>
<reference evidence="1 2" key="1">
    <citation type="submission" date="2020-09" db="EMBL/GenBank/DDBJ databases">
        <title>De no assembly of potato wild relative species, Solanum commersonii.</title>
        <authorList>
            <person name="Cho K."/>
        </authorList>
    </citation>
    <scope>NUCLEOTIDE SEQUENCE [LARGE SCALE GENOMIC DNA]</scope>
    <source>
        <strain evidence="1">LZ3.2</strain>
        <tissue evidence="1">Leaf</tissue>
    </source>
</reference>
<gene>
    <name evidence="1" type="ORF">H5410_012126</name>
</gene>
<comment type="caution">
    <text evidence="1">The sequence shown here is derived from an EMBL/GenBank/DDBJ whole genome shotgun (WGS) entry which is preliminary data.</text>
</comment>
<sequence>MRGVTIFSKNHDMELYDIVVENIDQQVAQSNNVGSSSWSHDREMQVQREKIVPTMWEDYIKD</sequence>
<dbReference type="EMBL" id="JACXVP010000002">
    <property type="protein sequence ID" value="KAG5626908.1"/>
    <property type="molecule type" value="Genomic_DNA"/>
</dbReference>